<comment type="caution">
    <text evidence="1">The sequence shown here is derived from an EMBL/GenBank/DDBJ whole genome shotgun (WGS) entry which is preliminary data.</text>
</comment>
<organism evidence="1 2">
    <name type="scientific">Leptospira ellinghausenii</name>
    <dbReference type="NCBI Taxonomy" id="1917822"/>
    <lineage>
        <taxon>Bacteria</taxon>
        <taxon>Pseudomonadati</taxon>
        <taxon>Spirochaetota</taxon>
        <taxon>Spirochaetia</taxon>
        <taxon>Leptospirales</taxon>
        <taxon>Leptospiraceae</taxon>
        <taxon>Leptospira</taxon>
    </lineage>
</organism>
<dbReference type="AlphaFoldDB" id="A0A2P2DIC7"/>
<protein>
    <submittedName>
        <fullName evidence="1">Uncharacterized protein</fullName>
    </submittedName>
</protein>
<name>A0A2P2DIC7_9LEPT</name>
<dbReference type="EMBL" id="BFAZ01000012">
    <property type="protein sequence ID" value="GBF44407.1"/>
    <property type="molecule type" value="Genomic_DNA"/>
</dbReference>
<reference evidence="2" key="1">
    <citation type="journal article" date="2019" name="Microbiol. Immunol.">
        <title>Molecular and phenotypic characterization of Leptospira johnsonii sp. nov., Leptospira ellinghausenii sp. nov. and Leptospira ryugenii sp. nov. isolated from soil and water in Japan.</title>
        <authorList>
            <person name="Masuzawa T."/>
            <person name="Saito M."/>
            <person name="Nakao R."/>
            <person name="Nikaido Y."/>
            <person name="Matsumoto M."/>
            <person name="Ogawa M."/>
            <person name="Yokoyama M."/>
            <person name="Hidaka Y."/>
            <person name="Tomita J."/>
            <person name="Sakakibara K."/>
            <person name="Suzuki K."/>
            <person name="Yasuda S."/>
            <person name="Sato H."/>
            <person name="Yamaguchi M."/>
            <person name="Yoshida S.I."/>
            <person name="Koizumi N."/>
            <person name="Kawamura Y."/>
        </authorList>
    </citation>
    <scope>NUCLEOTIDE SEQUENCE [LARGE SCALE GENOMIC DNA]</scope>
    <source>
        <strain evidence="2">E18</strain>
    </source>
</reference>
<evidence type="ECO:0000313" key="2">
    <source>
        <dbReference type="Proteomes" id="UP000245206"/>
    </source>
</evidence>
<gene>
    <name evidence="1" type="ORF">LPTSP2_37100</name>
</gene>
<dbReference type="NCBIfam" id="NF041374">
    <property type="entry name" value="GDCCVxC"/>
    <property type="match status" value="1"/>
</dbReference>
<proteinExistence type="predicted"/>
<dbReference type="OrthoDB" id="332228at2"/>
<sequence>MDLKNEIMTLSVLTCPNCGNQKEEEMPTDACQHFYTCKNCNFFLKPKVGDCCVFCSYGTIPCPPKQIEKKCC</sequence>
<keyword evidence="2" id="KW-1185">Reference proteome</keyword>
<dbReference type="RefSeq" id="WP_108961383.1">
    <property type="nucleotide sequence ID" value="NZ_BFAZ01000012.1"/>
</dbReference>
<dbReference type="Proteomes" id="UP000245206">
    <property type="component" value="Unassembled WGS sequence"/>
</dbReference>
<accession>A0A2P2DIC7</accession>
<evidence type="ECO:0000313" key="1">
    <source>
        <dbReference type="EMBL" id="GBF44407.1"/>
    </source>
</evidence>
<dbReference type="InterPro" id="IPR047677">
    <property type="entry name" value="GDCCVxC"/>
</dbReference>